<comment type="subcellular location">
    <subcellularLocation>
        <location evidence="2">Cell inner membrane</location>
        <topology evidence="2">Multi-pass membrane protein</topology>
    </subcellularLocation>
</comment>
<dbReference type="InterPro" id="IPR050375">
    <property type="entry name" value="MFS_TsgA-like"/>
</dbReference>
<dbReference type="PANTHER" id="PTHR43702">
    <property type="entry name" value="L-FUCOSE-PROTON SYMPORTER"/>
    <property type="match status" value="1"/>
</dbReference>
<dbReference type="Proteomes" id="UP001501523">
    <property type="component" value="Unassembled WGS sequence"/>
</dbReference>
<evidence type="ECO:0000256" key="7">
    <source>
        <dbReference type="ARBA" id="ARBA00023136"/>
    </source>
</evidence>
<evidence type="ECO:0000313" key="9">
    <source>
        <dbReference type="EMBL" id="GAA0721861.1"/>
    </source>
</evidence>
<dbReference type="PANTHER" id="PTHR43702:SF12">
    <property type="entry name" value="N-ACETYL GLUCOSAMINE TRANSPORTER NAGP"/>
    <property type="match status" value="1"/>
</dbReference>
<feature type="transmembrane region" description="Helical" evidence="8">
    <location>
        <begin position="368"/>
        <end position="387"/>
    </location>
</feature>
<feature type="transmembrane region" description="Helical" evidence="8">
    <location>
        <begin position="393"/>
        <end position="413"/>
    </location>
</feature>
<evidence type="ECO:0000256" key="3">
    <source>
        <dbReference type="ARBA" id="ARBA00009120"/>
    </source>
</evidence>
<gene>
    <name evidence="9" type="ORF">GCM10009105_32550</name>
</gene>
<dbReference type="NCBIfam" id="TIGR01272">
    <property type="entry name" value="gluP"/>
    <property type="match status" value="1"/>
</dbReference>
<dbReference type="InterPro" id="IPR011701">
    <property type="entry name" value="MFS"/>
</dbReference>
<evidence type="ECO:0000256" key="5">
    <source>
        <dbReference type="ARBA" id="ARBA00022692"/>
    </source>
</evidence>
<dbReference type="CDD" id="cd17394">
    <property type="entry name" value="MFS_FucP_like"/>
    <property type="match status" value="1"/>
</dbReference>
<evidence type="ECO:0000256" key="6">
    <source>
        <dbReference type="ARBA" id="ARBA00022989"/>
    </source>
</evidence>
<evidence type="ECO:0000313" key="10">
    <source>
        <dbReference type="Proteomes" id="UP001501523"/>
    </source>
</evidence>
<keyword evidence="6 8" id="KW-1133">Transmembrane helix</keyword>
<keyword evidence="10" id="KW-1185">Reference proteome</keyword>
<comment type="caution">
    <text evidence="9">The sequence shown here is derived from an EMBL/GenBank/DDBJ whole genome shotgun (WGS) entry which is preliminary data.</text>
</comment>
<keyword evidence="5 8" id="KW-0812">Transmembrane</keyword>
<accession>A0ABN1IV87</accession>
<feature type="transmembrane region" description="Helical" evidence="8">
    <location>
        <begin position="243"/>
        <end position="261"/>
    </location>
</feature>
<dbReference type="SUPFAM" id="SSF103473">
    <property type="entry name" value="MFS general substrate transporter"/>
    <property type="match status" value="1"/>
</dbReference>
<dbReference type="Pfam" id="PF07690">
    <property type="entry name" value="MFS_1"/>
    <property type="match status" value="1"/>
</dbReference>
<comment type="function">
    <text evidence="1">Intake of glucose and galactose.</text>
</comment>
<feature type="transmembrane region" description="Helical" evidence="8">
    <location>
        <begin position="142"/>
        <end position="165"/>
    </location>
</feature>
<feature type="transmembrane region" description="Helical" evidence="8">
    <location>
        <begin position="196"/>
        <end position="214"/>
    </location>
</feature>
<keyword evidence="4" id="KW-1003">Cell membrane</keyword>
<evidence type="ECO:0000256" key="1">
    <source>
        <dbReference type="ARBA" id="ARBA00003321"/>
    </source>
</evidence>
<evidence type="ECO:0000256" key="4">
    <source>
        <dbReference type="ARBA" id="ARBA00022475"/>
    </source>
</evidence>
<dbReference type="RefSeq" id="WP_343793050.1">
    <property type="nucleotide sequence ID" value="NZ_BAAAEU010000024.1"/>
</dbReference>
<feature type="transmembrane region" description="Helical" evidence="8">
    <location>
        <begin position="50"/>
        <end position="72"/>
    </location>
</feature>
<name>A0ABN1IV87_9GAMM</name>
<feature type="transmembrane region" description="Helical" evidence="8">
    <location>
        <begin position="281"/>
        <end position="301"/>
    </location>
</feature>
<sequence>MNTTNAPPRSYLASIAIIGTLFFIMGWFTWINGPLISFVQLAFELDVVNAFLVTFVFYLSYFVWALPASWLLDRTGMKKGMALGLWVMAGGAFAFGEFCTQRWYPGALAGLFAIGAGLALLQTAANPYISILGPIESAAQRIAVMGICNKIAGILAPILLGTLVLHGMGDIADKVAASDAAGKAQLLTRFAASIHAPYLAMAGVLVVLGAGILFSPLPDLRAERAGGTAAVDRQQTSLLKFPHVWLGALAIFVYVGAEVMAGDAIGTYGRSFNIPLDEAKFFTSLTLGSMLVGYVTGFLAIPRWISQQRYLALSAVLGIVLTLGALVTKGYVSVGFVAALGFANAMMWPAIFPLAIQGLGRLIERGSALLIMGICGGALIPQLFAVLKQTHDFQFVFALLMVPCYLYILYFGLRGHRASLGPRRMDACEPGQGTSGTVP</sequence>
<feature type="transmembrane region" description="Helical" evidence="8">
    <location>
        <begin position="79"/>
        <end position="96"/>
    </location>
</feature>
<feature type="transmembrane region" description="Helical" evidence="8">
    <location>
        <begin position="334"/>
        <end position="356"/>
    </location>
</feature>
<feature type="transmembrane region" description="Helical" evidence="8">
    <location>
        <begin position="12"/>
        <end position="30"/>
    </location>
</feature>
<reference evidence="9 10" key="1">
    <citation type="journal article" date="2019" name="Int. J. Syst. Evol. Microbiol.">
        <title>The Global Catalogue of Microorganisms (GCM) 10K type strain sequencing project: providing services to taxonomists for standard genome sequencing and annotation.</title>
        <authorList>
            <consortium name="The Broad Institute Genomics Platform"/>
            <consortium name="The Broad Institute Genome Sequencing Center for Infectious Disease"/>
            <person name="Wu L."/>
            <person name="Ma J."/>
        </authorList>
    </citation>
    <scope>NUCLEOTIDE SEQUENCE [LARGE SCALE GENOMIC DNA]</scope>
    <source>
        <strain evidence="9 10">JCM 15421</strain>
    </source>
</reference>
<evidence type="ECO:0000256" key="8">
    <source>
        <dbReference type="SAM" id="Phobius"/>
    </source>
</evidence>
<keyword evidence="7 8" id="KW-0472">Membrane</keyword>
<feature type="transmembrane region" description="Helical" evidence="8">
    <location>
        <begin position="102"/>
        <end position="121"/>
    </location>
</feature>
<evidence type="ECO:0000256" key="2">
    <source>
        <dbReference type="ARBA" id="ARBA00004429"/>
    </source>
</evidence>
<organism evidence="9 10">
    <name type="scientific">Dokdonella soli</name>
    <dbReference type="NCBI Taxonomy" id="529810"/>
    <lineage>
        <taxon>Bacteria</taxon>
        <taxon>Pseudomonadati</taxon>
        <taxon>Pseudomonadota</taxon>
        <taxon>Gammaproteobacteria</taxon>
        <taxon>Lysobacterales</taxon>
        <taxon>Rhodanobacteraceae</taxon>
        <taxon>Dokdonella</taxon>
    </lineage>
</organism>
<dbReference type="InterPro" id="IPR005964">
    <property type="entry name" value="Glc/Gal_transptr_bac"/>
</dbReference>
<dbReference type="Gene3D" id="1.20.1250.20">
    <property type="entry name" value="MFS general substrate transporter like domains"/>
    <property type="match status" value="2"/>
</dbReference>
<protein>
    <submittedName>
        <fullName evidence="9">Sugar MFS transporter</fullName>
    </submittedName>
</protein>
<dbReference type="InterPro" id="IPR036259">
    <property type="entry name" value="MFS_trans_sf"/>
</dbReference>
<comment type="similarity">
    <text evidence="3">Belongs to the major facilitator superfamily. FHS transporter (TC 2.A.1.7) family.</text>
</comment>
<dbReference type="EMBL" id="BAAAEU010000024">
    <property type="protein sequence ID" value="GAA0721861.1"/>
    <property type="molecule type" value="Genomic_DNA"/>
</dbReference>
<proteinExistence type="inferred from homology"/>
<feature type="transmembrane region" description="Helical" evidence="8">
    <location>
        <begin position="310"/>
        <end position="328"/>
    </location>
</feature>